<evidence type="ECO:0000313" key="1">
    <source>
        <dbReference type="EMBL" id="PZR17257.1"/>
    </source>
</evidence>
<reference evidence="1 2" key="1">
    <citation type="submission" date="2017-08" db="EMBL/GenBank/DDBJ databases">
        <title>Infants hospitalized years apart are colonized by the same room-sourced microbial strains.</title>
        <authorList>
            <person name="Brooks B."/>
            <person name="Olm M.R."/>
            <person name="Firek B.A."/>
            <person name="Baker R."/>
            <person name="Thomas B.C."/>
            <person name="Morowitz M.J."/>
            <person name="Banfield J.F."/>
        </authorList>
    </citation>
    <scope>NUCLEOTIDE SEQUENCE [LARGE SCALE GENOMIC DNA]</scope>
    <source>
        <strain evidence="1">S2_003_000_R2_14</strain>
    </source>
</reference>
<dbReference type="AlphaFoldDB" id="A0A2W5TTE1"/>
<accession>A0A2W5TTE1</accession>
<proteinExistence type="predicted"/>
<name>A0A2W5TTE1_9BACT</name>
<gene>
    <name evidence="1" type="ORF">DI536_02725</name>
</gene>
<evidence type="ECO:0000313" key="2">
    <source>
        <dbReference type="Proteomes" id="UP000249061"/>
    </source>
</evidence>
<organism evidence="1 2">
    <name type="scientific">Archangium gephyra</name>
    <dbReference type="NCBI Taxonomy" id="48"/>
    <lineage>
        <taxon>Bacteria</taxon>
        <taxon>Pseudomonadati</taxon>
        <taxon>Myxococcota</taxon>
        <taxon>Myxococcia</taxon>
        <taxon>Myxococcales</taxon>
        <taxon>Cystobacterineae</taxon>
        <taxon>Archangiaceae</taxon>
        <taxon>Archangium</taxon>
    </lineage>
</organism>
<dbReference type="EMBL" id="QFQP01000002">
    <property type="protein sequence ID" value="PZR17257.1"/>
    <property type="molecule type" value="Genomic_DNA"/>
</dbReference>
<dbReference type="Proteomes" id="UP000249061">
    <property type="component" value="Unassembled WGS sequence"/>
</dbReference>
<protein>
    <submittedName>
        <fullName evidence="1">Uncharacterized protein</fullName>
    </submittedName>
</protein>
<comment type="caution">
    <text evidence="1">The sequence shown here is derived from an EMBL/GenBank/DDBJ whole genome shotgun (WGS) entry which is preliminary data.</text>
</comment>
<sequence>MEVFEETKRLAAEAVQLASALGKKLDFSEASVEVVEQLLAQIAPEFPHLSEAAQDLTVERFGCYLLEVGRKAFKGQIQFEPERQVPVLVVGEPDCRIAVITWEKVRARLLGDEHDNIVFFWAGFSTRAKKRVAGSDVLVM</sequence>